<dbReference type="GO" id="GO:0046872">
    <property type="term" value="F:metal ion binding"/>
    <property type="evidence" value="ECO:0007669"/>
    <property type="project" value="UniProtKB-KW"/>
</dbReference>
<dbReference type="EMBL" id="WNHB01000029">
    <property type="protein sequence ID" value="MTT33184.1"/>
    <property type="molecule type" value="Genomic_DNA"/>
</dbReference>
<dbReference type="AlphaFoldDB" id="A0A6N8CSQ7"/>
<dbReference type="Gene3D" id="3.60.15.10">
    <property type="entry name" value="Ribonuclease Z/Hydroxyacylglutathione hydrolase-like"/>
    <property type="match status" value="1"/>
</dbReference>
<comment type="cofactor">
    <cofactor evidence="1">
        <name>Zn(2+)</name>
        <dbReference type="ChEBI" id="CHEBI:29105"/>
    </cofactor>
</comment>
<evidence type="ECO:0000256" key="2">
    <source>
        <dbReference type="ARBA" id="ARBA00022723"/>
    </source>
</evidence>
<dbReference type="CDD" id="cd06262">
    <property type="entry name" value="metallo-hydrolase-like_MBL-fold"/>
    <property type="match status" value="1"/>
</dbReference>
<evidence type="ECO:0000313" key="6">
    <source>
        <dbReference type="EMBL" id="MTT33184.1"/>
    </source>
</evidence>
<comment type="caution">
    <text evidence="6">The sequence shown here is derived from an EMBL/GenBank/DDBJ whole genome shotgun (WGS) entry which is preliminary data.</text>
</comment>
<evidence type="ECO:0000259" key="5">
    <source>
        <dbReference type="SMART" id="SM00849"/>
    </source>
</evidence>
<evidence type="ECO:0000313" key="7">
    <source>
        <dbReference type="Proteomes" id="UP000440978"/>
    </source>
</evidence>
<keyword evidence="4" id="KW-0862">Zinc</keyword>
<dbReference type="InterPro" id="IPR036866">
    <property type="entry name" value="RibonucZ/Hydroxyglut_hydro"/>
</dbReference>
<proteinExistence type="predicted"/>
<sequence>MKWTMKPLGPIQTNCYILEDETTRKAIIIDPGESFSIIQQHISQNDLKPIAVLLTHAHFDHIGALDDVRSAWHIPSYLHKAEQDWMMDPDKNGSSRFPIIEPMRISPVEHLIHQEQHLSIGPFECEVFETPGHSPGSVSYYFSEDHIIFSGDALFNGSIGRTDLFGGNQEQLLASINDRLLTLPDETIVAPGHGVTTTIQKEKSTNPFLT</sequence>
<evidence type="ECO:0000256" key="4">
    <source>
        <dbReference type="ARBA" id="ARBA00022833"/>
    </source>
</evidence>
<gene>
    <name evidence="6" type="ORF">GMB86_14390</name>
</gene>
<accession>A0A6N8CSQ7</accession>
<dbReference type="GO" id="GO:0016787">
    <property type="term" value="F:hydrolase activity"/>
    <property type="evidence" value="ECO:0007669"/>
    <property type="project" value="UniProtKB-KW"/>
</dbReference>
<dbReference type="SMART" id="SM00849">
    <property type="entry name" value="Lactamase_B"/>
    <property type="match status" value="1"/>
</dbReference>
<dbReference type="Pfam" id="PF00753">
    <property type="entry name" value="Lactamase_B"/>
    <property type="match status" value="1"/>
</dbReference>
<dbReference type="SUPFAM" id="SSF56281">
    <property type="entry name" value="Metallo-hydrolase/oxidoreductase"/>
    <property type="match status" value="1"/>
</dbReference>
<dbReference type="Proteomes" id="UP000440978">
    <property type="component" value="Unassembled WGS sequence"/>
</dbReference>
<evidence type="ECO:0000256" key="1">
    <source>
        <dbReference type="ARBA" id="ARBA00001947"/>
    </source>
</evidence>
<keyword evidence="2" id="KW-0479">Metal-binding</keyword>
<name>A0A6N8CSQ7_9BACI</name>
<dbReference type="OrthoDB" id="9802248at2"/>
<dbReference type="RefSeq" id="WP_155221070.1">
    <property type="nucleotide sequence ID" value="NZ_WNHB01000029.1"/>
</dbReference>
<dbReference type="InterPro" id="IPR001279">
    <property type="entry name" value="Metallo-B-lactamas"/>
</dbReference>
<dbReference type="PANTHER" id="PTHR46233:SF3">
    <property type="entry name" value="HYDROXYACYLGLUTATHIONE HYDROLASE GLOC"/>
    <property type="match status" value="1"/>
</dbReference>
<keyword evidence="3 6" id="KW-0378">Hydrolase</keyword>
<dbReference type="InterPro" id="IPR051453">
    <property type="entry name" value="MBL_Glyoxalase_II"/>
</dbReference>
<organism evidence="6 7">
    <name type="scientific">Terrilactibacillus tamarindi</name>
    <dbReference type="NCBI Taxonomy" id="2599694"/>
    <lineage>
        <taxon>Bacteria</taxon>
        <taxon>Bacillati</taxon>
        <taxon>Bacillota</taxon>
        <taxon>Bacilli</taxon>
        <taxon>Bacillales</taxon>
        <taxon>Bacillaceae</taxon>
        <taxon>Terrilactibacillus</taxon>
    </lineage>
</organism>
<dbReference type="PANTHER" id="PTHR46233">
    <property type="entry name" value="HYDROXYACYLGLUTATHIONE HYDROLASE GLOC"/>
    <property type="match status" value="1"/>
</dbReference>
<feature type="domain" description="Metallo-beta-lactamase" evidence="5">
    <location>
        <begin position="12"/>
        <end position="193"/>
    </location>
</feature>
<keyword evidence="7" id="KW-1185">Reference proteome</keyword>
<evidence type="ECO:0000256" key="3">
    <source>
        <dbReference type="ARBA" id="ARBA00022801"/>
    </source>
</evidence>
<protein>
    <submittedName>
        <fullName evidence="6">MBL fold metallo-hydrolase</fullName>
    </submittedName>
</protein>
<reference evidence="6 7" key="1">
    <citation type="submission" date="2019-11" db="EMBL/GenBank/DDBJ databases">
        <title>Terrilactibacillus tamarindus sp. nov. BCM23-1 isolated from bark of Tamarindus indica.</title>
        <authorList>
            <person name="Kingkaew E."/>
            <person name="Tanasupawat S."/>
        </authorList>
    </citation>
    <scope>NUCLEOTIDE SEQUENCE [LARGE SCALE GENOMIC DNA]</scope>
    <source>
        <strain evidence="6 7">BCM23-1</strain>
    </source>
</reference>